<accession>A0AAV8Z8R5</accession>
<evidence type="ECO:0000313" key="1">
    <source>
        <dbReference type="EMBL" id="KAJ8960533.1"/>
    </source>
</evidence>
<reference evidence="1" key="1">
    <citation type="journal article" date="2023" name="Insect Mol. Biol.">
        <title>Genome sequencing provides insights into the evolution of gene families encoding plant cell wall-degrading enzymes in longhorned beetles.</title>
        <authorList>
            <person name="Shin N.R."/>
            <person name="Okamura Y."/>
            <person name="Kirsch R."/>
            <person name="Pauchet Y."/>
        </authorList>
    </citation>
    <scope>NUCLEOTIDE SEQUENCE</scope>
    <source>
        <strain evidence="1">AMC_N1</strain>
    </source>
</reference>
<name>A0AAV8Z8R5_9CUCU</name>
<organism evidence="1 2">
    <name type="scientific">Aromia moschata</name>
    <dbReference type="NCBI Taxonomy" id="1265417"/>
    <lineage>
        <taxon>Eukaryota</taxon>
        <taxon>Metazoa</taxon>
        <taxon>Ecdysozoa</taxon>
        <taxon>Arthropoda</taxon>
        <taxon>Hexapoda</taxon>
        <taxon>Insecta</taxon>
        <taxon>Pterygota</taxon>
        <taxon>Neoptera</taxon>
        <taxon>Endopterygota</taxon>
        <taxon>Coleoptera</taxon>
        <taxon>Polyphaga</taxon>
        <taxon>Cucujiformia</taxon>
        <taxon>Chrysomeloidea</taxon>
        <taxon>Cerambycidae</taxon>
        <taxon>Cerambycinae</taxon>
        <taxon>Callichromatini</taxon>
        <taxon>Aromia</taxon>
    </lineage>
</organism>
<dbReference type="EMBL" id="JAPWTK010000008">
    <property type="protein sequence ID" value="KAJ8960533.1"/>
    <property type="molecule type" value="Genomic_DNA"/>
</dbReference>
<sequence length="132" mass="14841">MYTDVSQYLDWIEDKSGLDAAIVNLIYTRTPAPKPITEDCTTNASDVTAERWINNFAELTFNGSELRCTVCNSIQTWHVKTAVLHVATDKHKARVIITKELIVGHIENPLGSSYTEKEEAMSKLHSIRSKCT</sequence>
<dbReference type="Proteomes" id="UP001162162">
    <property type="component" value="Unassembled WGS sequence"/>
</dbReference>
<proteinExistence type="predicted"/>
<evidence type="ECO:0000313" key="2">
    <source>
        <dbReference type="Proteomes" id="UP001162162"/>
    </source>
</evidence>
<keyword evidence="2" id="KW-1185">Reference proteome</keyword>
<comment type="caution">
    <text evidence="1">The sequence shown here is derived from an EMBL/GenBank/DDBJ whole genome shotgun (WGS) entry which is preliminary data.</text>
</comment>
<gene>
    <name evidence="1" type="ORF">NQ318_013821</name>
</gene>
<protein>
    <submittedName>
        <fullName evidence="1">Uncharacterized protein</fullName>
    </submittedName>
</protein>
<dbReference type="AlphaFoldDB" id="A0AAV8Z8R5"/>